<keyword evidence="2" id="KW-1185">Reference proteome</keyword>
<protein>
    <submittedName>
        <fullName evidence="1">Uncharacterized protein</fullName>
    </submittedName>
</protein>
<dbReference type="PANTHER" id="PTHR21733">
    <property type="entry name" value="CUB_2 DOMAIN-CONTAINING PROTEIN-RELATED-RELATED"/>
    <property type="match status" value="1"/>
</dbReference>
<comment type="caution">
    <text evidence="1">The sequence shown here is derived from an EMBL/GenBank/DDBJ whole genome shotgun (WGS) entry which is preliminary data.</text>
</comment>
<accession>A0A8S1E4C8</accession>
<dbReference type="GO" id="GO:0045087">
    <property type="term" value="P:innate immune response"/>
    <property type="evidence" value="ECO:0007669"/>
    <property type="project" value="TreeGrafter"/>
</dbReference>
<proteinExistence type="predicted"/>
<gene>
    <name evidence="1" type="ORF">CBOVIS_LOCUS172</name>
</gene>
<dbReference type="Pfam" id="PF03409">
    <property type="entry name" value="Glycoprotein"/>
    <property type="match status" value="1"/>
</dbReference>
<reference evidence="1 2" key="1">
    <citation type="submission" date="2020-04" db="EMBL/GenBank/DDBJ databases">
        <authorList>
            <person name="Laetsch R D."/>
            <person name="Stevens L."/>
            <person name="Kumar S."/>
            <person name="Blaxter L. M."/>
        </authorList>
    </citation>
    <scope>NUCLEOTIDE SEQUENCE [LARGE SCALE GENOMIC DNA]</scope>
</reference>
<dbReference type="Proteomes" id="UP000494206">
    <property type="component" value="Unassembled WGS sequence"/>
</dbReference>
<dbReference type="OrthoDB" id="5807757at2759"/>
<sequence length="156" mass="17551">MIDFIRAEKCSSHRASVSRNDDKLPWNHNVQTTANDANLYLASNDDDELLKNVTIDDGLEKKSAYELKMNQEYGKPAIPFQLTLNIVTISTTGDASQLTGFLYFTTASQAKNPNFLVYIVDQPFTVNRSDNEKSIVESHLLKCAEYPVDQTLSEIL</sequence>
<dbReference type="InterPro" id="IPR005071">
    <property type="entry name" value="Glycoprotein"/>
</dbReference>
<evidence type="ECO:0000313" key="2">
    <source>
        <dbReference type="Proteomes" id="UP000494206"/>
    </source>
</evidence>
<evidence type="ECO:0000313" key="1">
    <source>
        <dbReference type="EMBL" id="CAB3396649.1"/>
    </source>
</evidence>
<name>A0A8S1E4C8_9PELO</name>
<dbReference type="GO" id="GO:0045121">
    <property type="term" value="C:membrane raft"/>
    <property type="evidence" value="ECO:0007669"/>
    <property type="project" value="TreeGrafter"/>
</dbReference>
<dbReference type="AlphaFoldDB" id="A0A8S1E4C8"/>
<dbReference type="EMBL" id="CADEPM010000001">
    <property type="protein sequence ID" value="CAB3396649.1"/>
    <property type="molecule type" value="Genomic_DNA"/>
</dbReference>
<organism evidence="1 2">
    <name type="scientific">Caenorhabditis bovis</name>
    <dbReference type="NCBI Taxonomy" id="2654633"/>
    <lineage>
        <taxon>Eukaryota</taxon>
        <taxon>Metazoa</taxon>
        <taxon>Ecdysozoa</taxon>
        <taxon>Nematoda</taxon>
        <taxon>Chromadorea</taxon>
        <taxon>Rhabditida</taxon>
        <taxon>Rhabditina</taxon>
        <taxon>Rhabditomorpha</taxon>
        <taxon>Rhabditoidea</taxon>
        <taxon>Rhabditidae</taxon>
        <taxon>Peloderinae</taxon>
        <taxon>Caenorhabditis</taxon>
    </lineage>
</organism>